<evidence type="ECO:0000259" key="5">
    <source>
        <dbReference type="PROSITE" id="PS50830"/>
    </source>
</evidence>
<dbReference type="SUPFAM" id="SSF50199">
    <property type="entry name" value="Staphylococcal nuclease"/>
    <property type="match status" value="1"/>
</dbReference>
<dbReference type="AlphaFoldDB" id="A0A5B8U3E6"/>
<dbReference type="OrthoDB" id="5241375at2"/>
<keyword evidence="7" id="KW-1185">Reference proteome</keyword>
<evidence type="ECO:0000256" key="2">
    <source>
        <dbReference type="ARBA" id="ARBA00022759"/>
    </source>
</evidence>
<evidence type="ECO:0000256" key="3">
    <source>
        <dbReference type="ARBA" id="ARBA00022801"/>
    </source>
</evidence>
<evidence type="ECO:0000256" key="4">
    <source>
        <dbReference type="SAM" id="SignalP"/>
    </source>
</evidence>
<feature type="chain" id="PRO_5038926906" evidence="4">
    <location>
        <begin position="23"/>
        <end position="177"/>
    </location>
</feature>
<feature type="domain" description="TNase-like" evidence="5">
    <location>
        <begin position="41"/>
        <end position="174"/>
    </location>
</feature>
<feature type="signal peptide" evidence="4">
    <location>
        <begin position="1"/>
        <end position="22"/>
    </location>
</feature>
<dbReference type="PROSITE" id="PS51257">
    <property type="entry name" value="PROKAR_LIPOPROTEIN"/>
    <property type="match status" value="1"/>
</dbReference>
<evidence type="ECO:0000256" key="1">
    <source>
        <dbReference type="ARBA" id="ARBA00022722"/>
    </source>
</evidence>
<dbReference type="GO" id="GO:0004519">
    <property type="term" value="F:endonuclease activity"/>
    <property type="evidence" value="ECO:0007669"/>
    <property type="project" value="UniProtKB-KW"/>
</dbReference>
<organism evidence="6 7">
    <name type="scientific">Baekduia soli</name>
    <dbReference type="NCBI Taxonomy" id="496014"/>
    <lineage>
        <taxon>Bacteria</taxon>
        <taxon>Bacillati</taxon>
        <taxon>Actinomycetota</taxon>
        <taxon>Thermoleophilia</taxon>
        <taxon>Solirubrobacterales</taxon>
        <taxon>Baekduiaceae</taxon>
        <taxon>Baekduia</taxon>
    </lineage>
</organism>
<dbReference type="PROSITE" id="PS50830">
    <property type="entry name" value="TNASE_3"/>
    <property type="match status" value="1"/>
</dbReference>
<accession>A0A5B8U3E6</accession>
<name>A0A5B8U3E6_9ACTN</name>
<dbReference type="Proteomes" id="UP000321805">
    <property type="component" value="Chromosome"/>
</dbReference>
<dbReference type="GO" id="GO:0016787">
    <property type="term" value="F:hydrolase activity"/>
    <property type="evidence" value="ECO:0007669"/>
    <property type="project" value="UniProtKB-KW"/>
</dbReference>
<dbReference type="SMART" id="SM00318">
    <property type="entry name" value="SNc"/>
    <property type="match status" value="1"/>
</dbReference>
<evidence type="ECO:0000313" key="7">
    <source>
        <dbReference type="Proteomes" id="UP000321805"/>
    </source>
</evidence>
<dbReference type="KEGG" id="bsol:FSW04_07910"/>
<dbReference type="EMBL" id="CP042430">
    <property type="protein sequence ID" value="QEC47510.1"/>
    <property type="molecule type" value="Genomic_DNA"/>
</dbReference>
<dbReference type="PANTHER" id="PTHR12302:SF3">
    <property type="entry name" value="SERINE_THREONINE-PROTEIN KINASE 31"/>
    <property type="match status" value="1"/>
</dbReference>
<dbReference type="Gene3D" id="2.40.50.90">
    <property type="match status" value="1"/>
</dbReference>
<evidence type="ECO:0000313" key="6">
    <source>
        <dbReference type="EMBL" id="QEC47510.1"/>
    </source>
</evidence>
<reference evidence="6 7" key="1">
    <citation type="journal article" date="2018" name="J. Microbiol.">
        <title>Baekduia soli gen. nov., sp. nov., a novel bacterium isolated from the soil of Baekdu Mountain and proposal of a novel family name, Baekduiaceae fam. nov.</title>
        <authorList>
            <person name="An D.S."/>
            <person name="Siddiqi M.Z."/>
            <person name="Kim K.H."/>
            <person name="Yu H.S."/>
            <person name="Im W.T."/>
        </authorList>
    </citation>
    <scope>NUCLEOTIDE SEQUENCE [LARGE SCALE GENOMIC DNA]</scope>
    <source>
        <strain evidence="6 7">BR7-21</strain>
    </source>
</reference>
<proteinExistence type="predicted"/>
<keyword evidence="3" id="KW-0378">Hydrolase</keyword>
<dbReference type="InterPro" id="IPR035437">
    <property type="entry name" value="SNase_OB-fold_sf"/>
</dbReference>
<keyword evidence="4" id="KW-0732">Signal</keyword>
<keyword evidence="1" id="KW-0540">Nuclease</keyword>
<dbReference type="Pfam" id="PF00565">
    <property type="entry name" value="SNase"/>
    <property type="match status" value="1"/>
</dbReference>
<gene>
    <name evidence="6" type="ORF">FSW04_07910</name>
</gene>
<sequence length="177" mass="18861">MRRWLPWVLLVLLAAAYGCSRAPGGPGPSATTAMGDATPAGGRDAQVARVVDGDTLLVRVGGARERVRLIGIDTPESVKPGTPVQCYGREASAATRRLLDGRDVRLVADAEPRDRFGRLLAYVYREPDGLLVNTELARLGFARALTIAPNVRFASRIAALVRAARDAGRGLWGACGR</sequence>
<dbReference type="GO" id="GO:0003676">
    <property type="term" value="F:nucleic acid binding"/>
    <property type="evidence" value="ECO:0007669"/>
    <property type="project" value="InterPro"/>
</dbReference>
<protein>
    <submittedName>
        <fullName evidence="6">Thermonuclease family protein</fullName>
    </submittedName>
</protein>
<keyword evidence="2" id="KW-0255">Endonuclease</keyword>
<dbReference type="InterPro" id="IPR016071">
    <property type="entry name" value="Staphylococal_nuclease_OB-fold"/>
</dbReference>
<dbReference type="RefSeq" id="WP_146918045.1">
    <property type="nucleotide sequence ID" value="NZ_CP042430.1"/>
</dbReference>
<dbReference type="PANTHER" id="PTHR12302">
    <property type="entry name" value="EBNA2 BINDING PROTEIN P100"/>
    <property type="match status" value="1"/>
</dbReference>
<dbReference type="PROSITE" id="PS01123">
    <property type="entry name" value="TNASE_1"/>
    <property type="match status" value="1"/>
</dbReference>
<dbReference type="InterPro" id="IPR002071">
    <property type="entry name" value="Thermonucl_AS"/>
</dbReference>